<reference evidence="2" key="1">
    <citation type="submission" date="2016-11" db="UniProtKB">
        <authorList>
            <consortium name="WormBaseParasite"/>
        </authorList>
    </citation>
    <scope>IDENTIFICATION</scope>
</reference>
<keyword evidence="1" id="KW-1185">Reference proteome</keyword>
<sequence>MDNFTVFDDRNDALFLFYNINSSICIPLNLLGQSLNIFLS</sequence>
<dbReference type="AlphaFoldDB" id="A0A1I7WAN4"/>
<dbReference type="WBParaSite" id="Hba_01732">
    <property type="protein sequence ID" value="Hba_01732"/>
    <property type="gene ID" value="Hba_01732"/>
</dbReference>
<name>A0A1I7WAN4_HETBA</name>
<organism evidence="1 2">
    <name type="scientific">Heterorhabditis bacteriophora</name>
    <name type="common">Entomopathogenic nematode worm</name>
    <dbReference type="NCBI Taxonomy" id="37862"/>
    <lineage>
        <taxon>Eukaryota</taxon>
        <taxon>Metazoa</taxon>
        <taxon>Ecdysozoa</taxon>
        <taxon>Nematoda</taxon>
        <taxon>Chromadorea</taxon>
        <taxon>Rhabditida</taxon>
        <taxon>Rhabditina</taxon>
        <taxon>Rhabditomorpha</taxon>
        <taxon>Strongyloidea</taxon>
        <taxon>Heterorhabditidae</taxon>
        <taxon>Heterorhabditis</taxon>
    </lineage>
</organism>
<accession>A0A1I7WAN4</accession>
<dbReference type="Proteomes" id="UP000095283">
    <property type="component" value="Unplaced"/>
</dbReference>
<evidence type="ECO:0000313" key="1">
    <source>
        <dbReference type="Proteomes" id="UP000095283"/>
    </source>
</evidence>
<evidence type="ECO:0000313" key="2">
    <source>
        <dbReference type="WBParaSite" id="Hba_01732"/>
    </source>
</evidence>
<proteinExistence type="predicted"/>
<protein>
    <submittedName>
        <fullName evidence="2">Uncharacterized protein</fullName>
    </submittedName>
</protein>